<dbReference type="EC" id="2.7.1.12" evidence="7"/>
<dbReference type="Proteomes" id="UP000675284">
    <property type="component" value="Unassembled WGS sequence"/>
</dbReference>
<dbReference type="PIRSF" id="PIRSF000538">
    <property type="entry name" value="GlpK"/>
    <property type="match status" value="1"/>
</dbReference>
<protein>
    <submittedName>
        <fullName evidence="7">Gluconokinase</fullName>
        <ecNumber evidence="7">2.7.1.12</ecNumber>
    </submittedName>
</protein>
<feature type="domain" description="Carbohydrate kinase FGGY N-terminal" evidence="5">
    <location>
        <begin position="4"/>
        <end position="247"/>
    </location>
</feature>
<dbReference type="PANTHER" id="PTHR43095">
    <property type="entry name" value="SUGAR KINASE"/>
    <property type="match status" value="1"/>
</dbReference>
<dbReference type="InterPro" id="IPR018485">
    <property type="entry name" value="FGGY_C"/>
</dbReference>
<dbReference type="Pfam" id="PF00370">
    <property type="entry name" value="FGGY_N"/>
    <property type="match status" value="1"/>
</dbReference>
<comment type="similarity">
    <text evidence="1 4">Belongs to the FGGY kinase family.</text>
</comment>
<evidence type="ECO:0000256" key="4">
    <source>
        <dbReference type="RuleBase" id="RU003733"/>
    </source>
</evidence>
<dbReference type="InterPro" id="IPR018484">
    <property type="entry name" value="FGGY_N"/>
</dbReference>
<keyword evidence="8" id="KW-1185">Reference proteome</keyword>
<dbReference type="GO" id="GO:0019521">
    <property type="term" value="P:D-gluconate metabolic process"/>
    <property type="evidence" value="ECO:0007669"/>
    <property type="project" value="InterPro"/>
</dbReference>
<dbReference type="PROSITE" id="PS00445">
    <property type="entry name" value="FGGY_KINASES_2"/>
    <property type="match status" value="1"/>
</dbReference>
<reference evidence="7" key="1">
    <citation type="submission" date="2021-04" db="EMBL/GenBank/DDBJ databases">
        <title>Isolation and polyphasic classification of algal microorganism.</title>
        <authorList>
            <person name="Wang S."/>
        </authorList>
    </citation>
    <scope>NUCLEOTIDE SEQUENCE</scope>
    <source>
        <strain evidence="7">720a</strain>
    </source>
</reference>
<evidence type="ECO:0000259" key="5">
    <source>
        <dbReference type="Pfam" id="PF00370"/>
    </source>
</evidence>
<feature type="domain" description="Carbohydrate kinase FGGY C-terminal" evidence="6">
    <location>
        <begin position="257"/>
        <end position="452"/>
    </location>
</feature>
<dbReference type="SUPFAM" id="SSF53067">
    <property type="entry name" value="Actin-like ATPase domain"/>
    <property type="match status" value="2"/>
</dbReference>
<dbReference type="InterPro" id="IPR050406">
    <property type="entry name" value="FGGY_Carb_Kinase"/>
</dbReference>
<comment type="caution">
    <text evidence="7">The sequence shown here is derived from an EMBL/GenBank/DDBJ whole genome shotgun (WGS) entry which is preliminary data.</text>
</comment>
<evidence type="ECO:0000259" key="6">
    <source>
        <dbReference type="Pfam" id="PF02782"/>
    </source>
</evidence>
<proteinExistence type="inferred from homology"/>
<sequence>MTTYYLGVDIGTTSTKAVLFTKDGRITSNHTIHYPLHTPTPLIAEQNPLEIFDAVIRSIRETIRKSNISPMDVSFISFSSAMHSLIAVDKSDQLLTNSITWADTRSTKYADQIKENNGHALYLRTGTPIHPMSPLSKLVWLREEKPEIFRQTKKFISIKEYVFFRLFKTYAIDYSIASATGLLHLNRLDWDEEALRVAGVSTSQLSKLVPTTEVFTGISDELSHFMGIKQTTKFVIGASDGVLSNLGVDAMEQGVIAVTIGTSGAIRTVTNKPHTDVKGRTFCYALTEKHWIIGGAVNNGGMILRWLREELADAEVETAKRLGIDPYDMLTEIASKVNPGADGLLFHPYMTGERAPLWNANARGSFYGLSIHHQKQHMIRAVLEGVIYNLYSVLLALQEHIGEPLRIQATGGFARSEMWRQVLADVFDKPVIVPKSYESSCLGAVILGMYALGEVEDLQRISDMIGSTHTHYPEKNSSDIYRELLPIFIRLSNLFEDEYQCIADFQRKHSTNY</sequence>
<evidence type="ECO:0000256" key="3">
    <source>
        <dbReference type="ARBA" id="ARBA00022777"/>
    </source>
</evidence>
<dbReference type="RefSeq" id="WP_166530629.1">
    <property type="nucleotide sequence ID" value="NZ_JAGSOT010000044.1"/>
</dbReference>
<dbReference type="Gene3D" id="3.30.420.40">
    <property type="match status" value="2"/>
</dbReference>
<dbReference type="InterPro" id="IPR000577">
    <property type="entry name" value="Carb_kinase_FGGY"/>
</dbReference>
<gene>
    <name evidence="7" type="primary">gntK</name>
    <name evidence="7" type="ORF">KCX74_13955</name>
</gene>
<dbReference type="Pfam" id="PF02782">
    <property type="entry name" value="FGGY_C"/>
    <property type="match status" value="1"/>
</dbReference>
<evidence type="ECO:0000313" key="8">
    <source>
        <dbReference type="Proteomes" id="UP000675284"/>
    </source>
</evidence>
<dbReference type="NCBIfam" id="TIGR01314">
    <property type="entry name" value="gntK_FGGY"/>
    <property type="match status" value="1"/>
</dbReference>
<dbReference type="GO" id="GO:0046316">
    <property type="term" value="F:gluconokinase activity"/>
    <property type="evidence" value="ECO:0007669"/>
    <property type="project" value="UniProtKB-EC"/>
</dbReference>
<name>A0A941DUY2_9BACI</name>
<dbReference type="InterPro" id="IPR043129">
    <property type="entry name" value="ATPase_NBD"/>
</dbReference>
<dbReference type="PANTHER" id="PTHR43095:SF2">
    <property type="entry name" value="GLUCONOKINASE"/>
    <property type="match status" value="1"/>
</dbReference>
<dbReference type="EMBL" id="JAGSOT010000044">
    <property type="protein sequence ID" value="MBR7797140.1"/>
    <property type="molecule type" value="Genomic_DNA"/>
</dbReference>
<accession>A0A941DUY2</accession>
<organism evidence="7 8">
    <name type="scientific">Virgibacillus salarius</name>
    <dbReference type="NCBI Taxonomy" id="447199"/>
    <lineage>
        <taxon>Bacteria</taxon>
        <taxon>Bacillati</taxon>
        <taxon>Bacillota</taxon>
        <taxon>Bacilli</taxon>
        <taxon>Bacillales</taxon>
        <taxon>Bacillaceae</taxon>
        <taxon>Virgibacillus</taxon>
    </lineage>
</organism>
<keyword evidence="2 4" id="KW-0808">Transferase</keyword>
<dbReference type="InterPro" id="IPR018483">
    <property type="entry name" value="Carb_kinase_FGGY_CS"/>
</dbReference>
<evidence type="ECO:0000256" key="1">
    <source>
        <dbReference type="ARBA" id="ARBA00009156"/>
    </source>
</evidence>
<dbReference type="AlphaFoldDB" id="A0A941DUY2"/>
<evidence type="ECO:0000256" key="2">
    <source>
        <dbReference type="ARBA" id="ARBA00022679"/>
    </source>
</evidence>
<dbReference type="InterPro" id="IPR006002">
    <property type="entry name" value="Gluconate_kinase"/>
</dbReference>
<keyword evidence="3 4" id="KW-0418">Kinase</keyword>
<evidence type="ECO:0000313" key="7">
    <source>
        <dbReference type="EMBL" id="MBR7797140.1"/>
    </source>
</evidence>
<dbReference type="PROSITE" id="PS00933">
    <property type="entry name" value="FGGY_KINASES_1"/>
    <property type="match status" value="1"/>
</dbReference>
<dbReference type="CDD" id="cd07770">
    <property type="entry name" value="ASKHA_NBD_FGGY_GntK"/>
    <property type="match status" value="1"/>
</dbReference>